<dbReference type="InterPro" id="IPR036047">
    <property type="entry name" value="F-box-like_dom_sf"/>
</dbReference>
<dbReference type="InterPro" id="IPR001810">
    <property type="entry name" value="F-box_dom"/>
</dbReference>
<sequence>MTTIYDLPHELLENILLQTDVESLTRCRQVSRSFNEIITSSSMIQYRIELAMDGFEDNPEGRPDWSVQERLEALRSRRSGWKTMQPTYRRVVTSVRWSLEQHSVLYRFATRSHFAWLENPEDECIHVLQVPSVSRGIPEREWVVNLEGYMLGAGGEYMTMESDEDLLVVTDLGEEERAIVLLSLTTGEYHPEAQSPILSFWRSAEQCLNVCGDYLCVGIILEHDDTACEDSYIYNWKTGVLLLFLPGRNRNDLAFAPDQHLLVMHTNHTESKRSVILAFHLPSLPPLDLDSIEILRLGGVELQLPSDFHPLNVEASPSPQSRGPQSLDNSSAFHPKRHHRDESGVVVLHPYYNKKYKDRNTDTMILPWSAFLSGNKIAQDTGKKALEWEEWGHQVARRVPGSDKELESLWTVDGACTYLQGKSVESAVESGLDELKSLIRRAELAVLEEEEEIDRNVLLLGDDCVIISEVPSAHSQEGDWTQQRDHILSF</sequence>
<evidence type="ECO:0000259" key="2">
    <source>
        <dbReference type="PROSITE" id="PS50181"/>
    </source>
</evidence>
<name>A0A8K0XNA1_9AGAR</name>
<proteinExistence type="predicted"/>
<keyword evidence="4" id="KW-1185">Reference proteome</keyword>
<accession>A0A8K0XNA1</accession>
<reference evidence="3" key="1">
    <citation type="journal article" date="2021" name="New Phytol.">
        <title>Evolutionary innovations through gain and loss of genes in the ectomycorrhizal Boletales.</title>
        <authorList>
            <person name="Wu G."/>
            <person name="Miyauchi S."/>
            <person name="Morin E."/>
            <person name="Kuo A."/>
            <person name="Drula E."/>
            <person name="Varga T."/>
            <person name="Kohler A."/>
            <person name="Feng B."/>
            <person name="Cao Y."/>
            <person name="Lipzen A."/>
            <person name="Daum C."/>
            <person name="Hundley H."/>
            <person name="Pangilinan J."/>
            <person name="Johnson J."/>
            <person name="Barry K."/>
            <person name="LaButti K."/>
            <person name="Ng V."/>
            <person name="Ahrendt S."/>
            <person name="Min B."/>
            <person name="Choi I.G."/>
            <person name="Park H."/>
            <person name="Plett J.M."/>
            <person name="Magnuson J."/>
            <person name="Spatafora J.W."/>
            <person name="Nagy L.G."/>
            <person name="Henrissat B."/>
            <person name="Grigoriev I.V."/>
            <person name="Yang Z.L."/>
            <person name="Xu J."/>
            <person name="Martin F.M."/>
        </authorList>
    </citation>
    <scope>NUCLEOTIDE SEQUENCE</scope>
    <source>
        <strain evidence="3">KKN 215</strain>
    </source>
</reference>
<evidence type="ECO:0000313" key="4">
    <source>
        <dbReference type="Proteomes" id="UP000813824"/>
    </source>
</evidence>
<comment type="caution">
    <text evidence="3">The sequence shown here is derived from an EMBL/GenBank/DDBJ whole genome shotgun (WGS) entry which is preliminary data.</text>
</comment>
<dbReference type="AlphaFoldDB" id="A0A8K0XNA1"/>
<dbReference type="Pfam" id="PF00646">
    <property type="entry name" value="F-box"/>
    <property type="match status" value="1"/>
</dbReference>
<dbReference type="Proteomes" id="UP000813824">
    <property type="component" value="Unassembled WGS sequence"/>
</dbReference>
<feature type="compositionally biased region" description="Polar residues" evidence="1">
    <location>
        <begin position="315"/>
        <end position="332"/>
    </location>
</feature>
<protein>
    <recommendedName>
        <fullName evidence="2">F-box domain-containing protein</fullName>
    </recommendedName>
</protein>
<organism evidence="3 4">
    <name type="scientific">Cristinia sonorae</name>
    <dbReference type="NCBI Taxonomy" id="1940300"/>
    <lineage>
        <taxon>Eukaryota</taxon>
        <taxon>Fungi</taxon>
        <taxon>Dikarya</taxon>
        <taxon>Basidiomycota</taxon>
        <taxon>Agaricomycotina</taxon>
        <taxon>Agaricomycetes</taxon>
        <taxon>Agaricomycetidae</taxon>
        <taxon>Agaricales</taxon>
        <taxon>Pleurotineae</taxon>
        <taxon>Stephanosporaceae</taxon>
        <taxon>Cristinia</taxon>
    </lineage>
</organism>
<dbReference type="Gene3D" id="1.20.1280.50">
    <property type="match status" value="1"/>
</dbReference>
<feature type="domain" description="F-box" evidence="2">
    <location>
        <begin position="1"/>
        <end position="47"/>
    </location>
</feature>
<dbReference type="SUPFAM" id="SSF81383">
    <property type="entry name" value="F-box domain"/>
    <property type="match status" value="1"/>
</dbReference>
<dbReference type="EMBL" id="JAEVFJ010000023">
    <property type="protein sequence ID" value="KAH8096622.1"/>
    <property type="molecule type" value="Genomic_DNA"/>
</dbReference>
<evidence type="ECO:0000313" key="3">
    <source>
        <dbReference type="EMBL" id="KAH8096622.1"/>
    </source>
</evidence>
<gene>
    <name evidence="3" type="ORF">BXZ70DRAFT_945409</name>
</gene>
<dbReference type="OrthoDB" id="2745718at2759"/>
<feature type="region of interest" description="Disordered" evidence="1">
    <location>
        <begin position="311"/>
        <end position="339"/>
    </location>
</feature>
<dbReference type="PROSITE" id="PS50181">
    <property type="entry name" value="FBOX"/>
    <property type="match status" value="1"/>
</dbReference>
<evidence type="ECO:0000256" key="1">
    <source>
        <dbReference type="SAM" id="MobiDB-lite"/>
    </source>
</evidence>
<dbReference type="SMART" id="SM00256">
    <property type="entry name" value="FBOX"/>
    <property type="match status" value="1"/>
</dbReference>